<dbReference type="InterPro" id="IPR001633">
    <property type="entry name" value="EAL_dom"/>
</dbReference>
<dbReference type="InterPro" id="IPR029787">
    <property type="entry name" value="Nucleotide_cyclase"/>
</dbReference>
<evidence type="ECO:0008006" key="6">
    <source>
        <dbReference type="Google" id="ProtNLM"/>
    </source>
</evidence>
<dbReference type="PANTHER" id="PTHR44757:SF2">
    <property type="entry name" value="BIOFILM ARCHITECTURE MAINTENANCE PROTEIN MBAA"/>
    <property type="match status" value="1"/>
</dbReference>
<dbReference type="CDD" id="cd12915">
    <property type="entry name" value="PDC2_DGC_like"/>
    <property type="match status" value="1"/>
</dbReference>
<accession>A0A6M4GWC2</accession>
<keyword evidence="1" id="KW-1133">Transmembrane helix</keyword>
<keyword evidence="1" id="KW-0812">Transmembrane</keyword>
<dbReference type="SMART" id="SM00052">
    <property type="entry name" value="EAL"/>
    <property type="match status" value="1"/>
</dbReference>
<evidence type="ECO:0000313" key="5">
    <source>
        <dbReference type="Proteomes" id="UP000501534"/>
    </source>
</evidence>
<dbReference type="NCBIfam" id="TIGR00254">
    <property type="entry name" value="GGDEF"/>
    <property type="match status" value="1"/>
</dbReference>
<dbReference type="InterPro" id="IPR000160">
    <property type="entry name" value="GGDEF_dom"/>
</dbReference>
<evidence type="ECO:0000256" key="1">
    <source>
        <dbReference type="SAM" id="Phobius"/>
    </source>
</evidence>
<dbReference type="PROSITE" id="PS50883">
    <property type="entry name" value="EAL"/>
    <property type="match status" value="1"/>
</dbReference>
<dbReference type="CDD" id="cd01948">
    <property type="entry name" value="EAL"/>
    <property type="match status" value="1"/>
</dbReference>
<dbReference type="SUPFAM" id="SSF55073">
    <property type="entry name" value="Nucleotide cyclase"/>
    <property type="match status" value="1"/>
</dbReference>
<reference evidence="4 5" key="1">
    <citation type="submission" date="2020-04" db="EMBL/GenBank/DDBJ databases">
        <title>Usitatibacter rugosus gen. nov., sp. nov. and Usitatibacter palustris sp. nov., novel members of Usitatibacteraceae fam. nov. within the order Nitrosomonadales isolated from soil.</title>
        <authorList>
            <person name="Huber K.J."/>
            <person name="Neumann-Schaal M."/>
            <person name="Geppert A."/>
            <person name="Luckner M."/>
            <person name="Wanner G."/>
            <person name="Overmann J."/>
        </authorList>
    </citation>
    <scope>NUCLEOTIDE SEQUENCE [LARGE SCALE GENOMIC DNA]</scope>
    <source>
        <strain evidence="4 5">0125_3</strain>
    </source>
</reference>
<dbReference type="InterPro" id="IPR035919">
    <property type="entry name" value="EAL_sf"/>
</dbReference>
<dbReference type="Pfam" id="PF00990">
    <property type="entry name" value="GGDEF"/>
    <property type="match status" value="1"/>
</dbReference>
<dbReference type="KEGG" id="uru:DSM104443_02240"/>
<feature type="domain" description="GGDEF" evidence="3">
    <location>
        <begin position="370"/>
        <end position="503"/>
    </location>
</feature>
<dbReference type="CDD" id="cd01949">
    <property type="entry name" value="GGDEF"/>
    <property type="match status" value="1"/>
</dbReference>
<dbReference type="AlphaFoldDB" id="A0A6M4GWC2"/>
<feature type="domain" description="EAL" evidence="2">
    <location>
        <begin position="512"/>
        <end position="766"/>
    </location>
</feature>
<dbReference type="SUPFAM" id="SSF141868">
    <property type="entry name" value="EAL domain-like"/>
    <property type="match status" value="1"/>
</dbReference>
<evidence type="ECO:0000313" key="4">
    <source>
        <dbReference type="EMBL" id="QJR11168.1"/>
    </source>
</evidence>
<dbReference type="PANTHER" id="PTHR44757">
    <property type="entry name" value="DIGUANYLATE CYCLASE DGCP"/>
    <property type="match status" value="1"/>
</dbReference>
<dbReference type="PROSITE" id="PS50887">
    <property type="entry name" value="GGDEF"/>
    <property type="match status" value="1"/>
</dbReference>
<proteinExistence type="predicted"/>
<sequence>MIPLPPPPVAHKPWMSRAATPLFIFPVIAVIALAMIWGATYKLIGIERAAAEHAVAVSGRELAETYEAQVVRALREIDQTLKLVKYAYERGRRFEVLQELKASALLPPELLFGISIADRDGNIVAGTRPPAQHNVASEDYFRVPRGVDTVFIGQPPRLVDDAKGKLQFSRRLSAPDGSFAGVVIISVDIAYFVSGYDAAKLGAHGMLGIVGTDGVFRARRSGDKVNAGDTVGKATIVSDADDEPAEARLVTNPWDGVQRYTSARQLFEFPLAVIVGLSADEQLAPARAAVRLHALQAGTASVVLLVVIFALWRMSRQLARARKRAAEEQVAHAARVEYLAYHDGLTALPNRTLFSKLLGQSISQARRYRRQLAVIFLDLDGFKAVNDTLGHEGGDALLKQVAVRLRECLRDSDTVARLGGDEFVALLPELTQDKYAAIVAQKILAAIARPFMLDGQEVRVSASIGISVYPEDGTDEQALGKNADTAMYKAKQEGKNNFQFYSETLNASSAERLSLEKALRHGLERGEFELHYQAKRDVQSGTITGVEALLRWRPDGGDIVEPGRFLPFAEETGLIVPIGRWVLMTACRQNAAWHALGLPRLTLSVNLSARQFNDPELLGHIGAALAESGMEAGLLELEITEALLIGNVERALKILDGLKDIGVRIAIDDFGAGYASLSLLKRFPLNTIKIDRSFIRDLTSGREDKAITRAIIAMGRTLSLTVVAQGVETKEQADYLRENACDEFQGYYLNVPMAPADIAELLRAQGKLPHRHDLHGGIELAAI</sequence>
<evidence type="ECO:0000259" key="2">
    <source>
        <dbReference type="PROSITE" id="PS50883"/>
    </source>
</evidence>
<dbReference type="SMART" id="SM00267">
    <property type="entry name" value="GGDEF"/>
    <property type="match status" value="1"/>
</dbReference>
<protein>
    <recommendedName>
        <fullName evidence="6">Diguanylate cyclase (GGDEF)-like protein</fullName>
    </recommendedName>
</protein>
<dbReference type="RefSeq" id="WP_212756618.1">
    <property type="nucleotide sequence ID" value="NZ_CP053069.1"/>
</dbReference>
<gene>
    <name evidence="4" type="ORF">DSM104443_02240</name>
</gene>
<dbReference type="Gene3D" id="3.30.70.270">
    <property type="match status" value="1"/>
</dbReference>
<organism evidence="4 5">
    <name type="scientific">Usitatibacter rugosus</name>
    <dbReference type="NCBI Taxonomy" id="2732067"/>
    <lineage>
        <taxon>Bacteria</taxon>
        <taxon>Pseudomonadati</taxon>
        <taxon>Pseudomonadota</taxon>
        <taxon>Betaproteobacteria</taxon>
        <taxon>Nitrosomonadales</taxon>
        <taxon>Usitatibacteraceae</taxon>
        <taxon>Usitatibacter</taxon>
    </lineage>
</organism>
<dbReference type="Gene3D" id="3.20.20.450">
    <property type="entry name" value="EAL domain"/>
    <property type="match status" value="1"/>
</dbReference>
<evidence type="ECO:0000259" key="3">
    <source>
        <dbReference type="PROSITE" id="PS50887"/>
    </source>
</evidence>
<dbReference type="Pfam" id="PF00563">
    <property type="entry name" value="EAL"/>
    <property type="match status" value="1"/>
</dbReference>
<feature type="transmembrane region" description="Helical" evidence="1">
    <location>
        <begin position="294"/>
        <end position="314"/>
    </location>
</feature>
<dbReference type="InterPro" id="IPR052155">
    <property type="entry name" value="Biofilm_reg_signaling"/>
</dbReference>
<name>A0A6M4GWC2_9PROT</name>
<dbReference type="InterPro" id="IPR043128">
    <property type="entry name" value="Rev_trsase/Diguanyl_cyclase"/>
</dbReference>
<keyword evidence="1" id="KW-0472">Membrane</keyword>
<feature type="transmembrane region" description="Helical" evidence="1">
    <location>
        <begin position="20"/>
        <end position="39"/>
    </location>
</feature>
<dbReference type="GO" id="GO:0003824">
    <property type="term" value="F:catalytic activity"/>
    <property type="evidence" value="ECO:0007669"/>
    <property type="project" value="UniProtKB-ARBA"/>
</dbReference>
<dbReference type="CDD" id="cd12914">
    <property type="entry name" value="PDC1_DGC_like"/>
    <property type="match status" value="1"/>
</dbReference>
<dbReference type="EMBL" id="CP053069">
    <property type="protein sequence ID" value="QJR11168.1"/>
    <property type="molecule type" value="Genomic_DNA"/>
</dbReference>
<dbReference type="Gene3D" id="3.30.450.20">
    <property type="entry name" value="PAS domain"/>
    <property type="match status" value="2"/>
</dbReference>
<dbReference type="Proteomes" id="UP000501534">
    <property type="component" value="Chromosome"/>
</dbReference>
<keyword evidence="5" id="KW-1185">Reference proteome</keyword>
<dbReference type="FunFam" id="3.30.70.270:FF:000001">
    <property type="entry name" value="Diguanylate cyclase domain protein"/>
    <property type="match status" value="1"/>
</dbReference>